<dbReference type="GeneID" id="92092711"/>
<proteinExistence type="predicted"/>
<sequence length="115" mass="12586">MRMPRELPPTFSTDYLAKVGVPEKGFPWRVMEHFANDDEMLAMVETNPDSLSGVGDLGASIMDAATSIASMLFHQEPLLRMPTAIGRVATASAATMADLRVGLCVLQETGQFWLR</sequence>
<keyword evidence="2" id="KW-1185">Reference proteome</keyword>
<accession>A0ABR1USH6</accession>
<dbReference type="Proteomes" id="UP001480595">
    <property type="component" value="Unassembled WGS sequence"/>
</dbReference>
<organism evidence="1 2">
    <name type="scientific">Apiospora phragmitis</name>
    <dbReference type="NCBI Taxonomy" id="2905665"/>
    <lineage>
        <taxon>Eukaryota</taxon>
        <taxon>Fungi</taxon>
        <taxon>Dikarya</taxon>
        <taxon>Ascomycota</taxon>
        <taxon>Pezizomycotina</taxon>
        <taxon>Sordariomycetes</taxon>
        <taxon>Xylariomycetidae</taxon>
        <taxon>Amphisphaeriales</taxon>
        <taxon>Apiosporaceae</taxon>
        <taxon>Apiospora</taxon>
    </lineage>
</organism>
<gene>
    <name evidence="1" type="ORF">PG994_008239</name>
</gene>
<name>A0ABR1USH6_9PEZI</name>
<evidence type="ECO:0000313" key="2">
    <source>
        <dbReference type="Proteomes" id="UP001480595"/>
    </source>
</evidence>
<protein>
    <submittedName>
        <fullName evidence="1">PKS-like protein biosynthetic cluster</fullName>
    </submittedName>
</protein>
<comment type="caution">
    <text evidence="1">The sequence shown here is derived from an EMBL/GenBank/DDBJ whole genome shotgun (WGS) entry which is preliminary data.</text>
</comment>
<dbReference type="RefSeq" id="XP_066715135.1">
    <property type="nucleotide sequence ID" value="XM_066859648.1"/>
</dbReference>
<reference evidence="1 2" key="1">
    <citation type="submission" date="2023-01" db="EMBL/GenBank/DDBJ databases">
        <title>Analysis of 21 Apiospora genomes using comparative genomics revels a genus with tremendous synthesis potential of carbohydrate active enzymes and secondary metabolites.</title>
        <authorList>
            <person name="Sorensen T."/>
        </authorList>
    </citation>
    <scope>NUCLEOTIDE SEQUENCE [LARGE SCALE GENOMIC DNA]</scope>
    <source>
        <strain evidence="1 2">CBS 135458</strain>
    </source>
</reference>
<dbReference type="EMBL" id="JAQQWL010000008">
    <property type="protein sequence ID" value="KAK8061873.1"/>
    <property type="molecule type" value="Genomic_DNA"/>
</dbReference>
<evidence type="ECO:0000313" key="1">
    <source>
        <dbReference type="EMBL" id="KAK8061873.1"/>
    </source>
</evidence>